<keyword evidence="2" id="KW-0808">Transferase</keyword>
<dbReference type="STRING" id="468056.SAMN05443549_102408"/>
<evidence type="ECO:0000313" key="2">
    <source>
        <dbReference type="EMBL" id="SHG20211.1"/>
    </source>
</evidence>
<dbReference type="RefSeq" id="WP_073369455.1">
    <property type="nucleotide sequence ID" value="NZ_FQWB01000002.1"/>
</dbReference>
<evidence type="ECO:0000313" key="3">
    <source>
        <dbReference type="Proteomes" id="UP000184516"/>
    </source>
</evidence>
<gene>
    <name evidence="2" type="ORF">SAMN05443549_102408</name>
</gene>
<dbReference type="Pfam" id="PF00583">
    <property type="entry name" value="Acetyltransf_1"/>
    <property type="match status" value="1"/>
</dbReference>
<dbReference type="AlphaFoldDB" id="A0A1M5HW68"/>
<dbReference type="SUPFAM" id="SSF55729">
    <property type="entry name" value="Acyl-CoA N-acyltransferases (Nat)"/>
    <property type="match status" value="1"/>
</dbReference>
<dbReference type="Gene3D" id="3.40.630.30">
    <property type="match status" value="1"/>
</dbReference>
<dbReference type="PROSITE" id="PS51186">
    <property type="entry name" value="GNAT"/>
    <property type="match status" value="1"/>
</dbReference>
<name>A0A1M5HW68_9FLAO</name>
<feature type="domain" description="N-acetyltransferase" evidence="1">
    <location>
        <begin position="2"/>
        <end position="164"/>
    </location>
</feature>
<keyword evidence="2" id="KW-0012">Acyltransferase</keyword>
<dbReference type="OrthoDB" id="9800604at2"/>
<dbReference type="EMBL" id="FQWB01000002">
    <property type="protein sequence ID" value="SHG20211.1"/>
    <property type="molecule type" value="Genomic_DNA"/>
</dbReference>
<dbReference type="InterPro" id="IPR016181">
    <property type="entry name" value="Acyl_CoA_acyltransferase"/>
</dbReference>
<dbReference type="GO" id="GO:0016747">
    <property type="term" value="F:acyltransferase activity, transferring groups other than amino-acyl groups"/>
    <property type="evidence" value="ECO:0007669"/>
    <property type="project" value="InterPro"/>
</dbReference>
<sequence length="164" mass="18905">MTTIFQATVEDIETIQKIAHTAWPVTYGDILSKEQIDYMLEKMYSEATLMDNLNKGHHFVLVKENSVCLGFASFEHNYLNEKCTRLHKIYLLPEAHGKGLGKMLLERIVALAKENHSDTISLNVNKFNKVCVFYKKMGFEVVAEEDLDIGDGYLMEDYKMEMKI</sequence>
<dbReference type="InterPro" id="IPR050276">
    <property type="entry name" value="MshD_Acetyltransferase"/>
</dbReference>
<reference evidence="3" key="1">
    <citation type="submission" date="2016-11" db="EMBL/GenBank/DDBJ databases">
        <authorList>
            <person name="Varghese N."/>
            <person name="Submissions S."/>
        </authorList>
    </citation>
    <scope>NUCLEOTIDE SEQUENCE [LARGE SCALE GENOMIC DNA]</scope>
    <source>
        <strain evidence="3">DSM 19978</strain>
    </source>
</reference>
<proteinExistence type="predicted"/>
<dbReference type="PANTHER" id="PTHR43617">
    <property type="entry name" value="L-AMINO ACID N-ACETYLTRANSFERASE"/>
    <property type="match status" value="1"/>
</dbReference>
<keyword evidence="3" id="KW-1185">Reference proteome</keyword>
<organism evidence="2 3">
    <name type="scientific">Flavobacterium fluvii</name>
    <dbReference type="NCBI Taxonomy" id="468056"/>
    <lineage>
        <taxon>Bacteria</taxon>
        <taxon>Pseudomonadati</taxon>
        <taxon>Bacteroidota</taxon>
        <taxon>Flavobacteriia</taxon>
        <taxon>Flavobacteriales</taxon>
        <taxon>Flavobacteriaceae</taxon>
        <taxon>Flavobacterium</taxon>
    </lineage>
</organism>
<dbReference type="InterPro" id="IPR000182">
    <property type="entry name" value="GNAT_dom"/>
</dbReference>
<dbReference type="Proteomes" id="UP000184516">
    <property type="component" value="Unassembled WGS sequence"/>
</dbReference>
<accession>A0A1M5HW68</accession>
<protein>
    <submittedName>
        <fullName evidence="2">L-amino acid N-acyltransferase YncA</fullName>
    </submittedName>
</protein>
<evidence type="ECO:0000259" key="1">
    <source>
        <dbReference type="PROSITE" id="PS51186"/>
    </source>
</evidence>
<dbReference type="CDD" id="cd04301">
    <property type="entry name" value="NAT_SF"/>
    <property type="match status" value="1"/>
</dbReference>